<feature type="repeat" description="WD" evidence="3">
    <location>
        <begin position="444"/>
        <end position="485"/>
    </location>
</feature>
<gene>
    <name evidence="4" type="ORF">NLI96_g7430</name>
</gene>
<dbReference type="AlphaFoldDB" id="A0AAD5YH78"/>
<keyword evidence="2" id="KW-0677">Repeat</keyword>
<dbReference type="EMBL" id="JANAWD010000304">
    <property type="protein sequence ID" value="KAJ3481777.1"/>
    <property type="molecule type" value="Genomic_DNA"/>
</dbReference>
<dbReference type="CDD" id="cd00200">
    <property type="entry name" value="WD40"/>
    <property type="match status" value="1"/>
</dbReference>
<accession>A0AAD5YH78</accession>
<dbReference type="InterPro" id="IPR020472">
    <property type="entry name" value="WD40_PAC1"/>
</dbReference>
<dbReference type="InterPro" id="IPR036322">
    <property type="entry name" value="WD40_repeat_dom_sf"/>
</dbReference>
<dbReference type="PROSITE" id="PS50294">
    <property type="entry name" value="WD_REPEATS_REGION"/>
    <property type="match status" value="5"/>
</dbReference>
<evidence type="ECO:0000313" key="5">
    <source>
        <dbReference type="Proteomes" id="UP001212997"/>
    </source>
</evidence>
<dbReference type="PANTHER" id="PTHR19848">
    <property type="entry name" value="WD40 REPEAT PROTEIN"/>
    <property type="match status" value="1"/>
</dbReference>
<evidence type="ECO:0000256" key="2">
    <source>
        <dbReference type="ARBA" id="ARBA00022737"/>
    </source>
</evidence>
<proteinExistence type="predicted"/>
<name>A0AAD5YH78_9APHY</name>
<organism evidence="4 5">
    <name type="scientific">Meripilus lineatus</name>
    <dbReference type="NCBI Taxonomy" id="2056292"/>
    <lineage>
        <taxon>Eukaryota</taxon>
        <taxon>Fungi</taxon>
        <taxon>Dikarya</taxon>
        <taxon>Basidiomycota</taxon>
        <taxon>Agaricomycotina</taxon>
        <taxon>Agaricomycetes</taxon>
        <taxon>Polyporales</taxon>
        <taxon>Meripilaceae</taxon>
        <taxon>Meripilus</taxon>
    </lineage>
</organism>
<feature type="repeat" description="WD" evidence="3">
    <location>
        <begin position="613"/>
        <end position="654"/>
    </location>
</feature>
<feature type="repeat" description="WD" evidence="3">
    <location>
        <begin position="571"/>
        <end position="612"/>
    </location>
</feature>
<dbReference type="Pfam" id="PF00400">
    <property type="entry name" value="WD40"/>
    <property type="match status" value="6"/>
</dbReference>
<dbReference type="PRINTS" id="PR00320">
    <property type="entry name" value="GPROTEINBRPT"/>
</dbReference>
<evidence type="ECO:0000256" key="1">
    <source>
        <dbReference type="ARBA" id="ARBA00022574"/>
    </source>
</evidence>
<evidence type="ECO:0000256" key="3">
    <source>
        <dbReference type="PROSITE-ProRule" id="PRU00221"/>
    </source>
</evidence>
<dbReference type="InterPro" id="IPR001680">
    <property type="entry name" value="WD40_rpt"/>
</dbReference>
<feature type="repeat" description="WD" evidence="3">
    <location>
        <begin position="664"/>
        <end position="698"/>
    </location>
</feature>
<keyword evidence="1 3" id="KW-0853">WD repeat</keyword>
<keyword evidence="5" id="KW-1185">Reference proteome</keyword>
<reference evidence="4" key="1">
    <citation type="submission" date="2022-07" db="EMBL/GenBank/DDBJ databases">
        <title>Genome Sequence of Physisporinus lineatus.</title>
        <authorList>
            <person name="Buettner E."/>
        </authorList>
    </citation>
    <scope>NUCLEOTIDE SEQUENCE</scope>
    <source>
        <strain evidence="4">VT162</strain>
    </source>
</reference>
<dbReference type="PROSITE" id="PS00678">
    <property type="entry name" value="WD_REPEATS_1"/>
    <property type="match status" value="3"/>
</dbReference>
<dbReference type="Proteomes" id="UP001212997">
    <property type="component" value="Unassembled WGS sequence"/>
</dbReference>
<dbReference type="InterPro" id="IPR015943">
    <property type="entry name" value="WD40/YVTN_repeat-like_dom_sf"/>
</dbReference>
<dbReference type="InterPro" id="IPR019775">
    <property type="entry name" value="WD40_repeat_CS"/>
</dbReference>
<sequence length="739" mass="81876">MTTMPYPWEVYSQQLSQTDCGRAMWNPDRAQPEITIGDVGFIGQEDGVFRRLFNITRSPDDPLNQPFPLPRDFQKLEYNSILDSNLTNFLERGLMSQNVNCVDSGLNAQAENEPGVDAKEIDLRFTCQKSQGALLFLDGGADRRVVERNDVWIRYIKNNYSNWIELLGSIGIRNIELVVVRGWVKASAWAMAVWPDQNAAEHEITLSGNGSIASGGVNFQVSERSGYPPDYHVGPQDRQDTTSISDFSPPIARDQCVFMSYIKVVDRTVWSSVKAQAGCFSLPPVGGESGKNDAIHTVENRDPLDDLVDYIFWNTQAQYAIVSDVDLEELCDYEQPPPDFPAYLRNRAPRFDMIEDAAYLSIFDNIYKSSALNEPTYGTITLPRFGRTPIKWPHVLLQNSTPDNGWGAPSPAALSKNGAFVAIGHEDCGLRVWNVNTGKLSLQLRGHHDNVLCTAFSPDNKTLASGSSDSTVLMWDIKSGRMKMRLEGHDRAARVWCVAFSPDGKIIVTGCVDAMIRFSSVATGQTYAIGEGHYCVIQHLLFIPDGTLMISSSDVECRVWDPRDGTGLSVMTGHTGVIWALCCSHNGSKIATGAEDHTARIWNIATGEELVTIRDHKAAVWSVQFSPDDRKLVSGSCDGSITIHDVYTGDLYCTFRTDELSCFVHSVAWSPVGNLIAGGYGDGTLRLWDTTNGKMVAELRGHEAKITSIMFSPDKDTIVTASYDGSARKWSMFDIMKVY</sequence>
<dbReference type="PANTHER" id="PTHR19848:SF8">
    <property type="entry name" value="F-BOX AND WD REPEAT DOMAIN CONTAINING 7"/>
    <property type="match status" value="1"/>
</dbReference>
<protein>
    <recommendedName>
        <fullName evidence="6">WD40 repeat-like protein</fullName>
    </recommendedName>
</protein>
<evidence type="ECO:0008006" key="6">
    <source>
        <dbReference type="Google" id="ProtNLM"/>
    </source>
</evidence>
<dbReference type="SUPFAM" id="SSF50978">
    <property type="entry name" value="WD40 repeat-like"/>
    <property type="match status" value="1"/>
</dbReference>
<dbReference type="PROSITE" id="PS50082">
    <property type="entry name" value="WD_REPEATS_2"/>
    <property type="match status" value="5"/>
</dbReference>
<dbReference type="SMART" id="SM00320">
    <property type="entry name" value="WD40"/>
    <property type="match status" value="8"/>
</dbReference>
<dbReference type="Gene3D" id="2.130.10.10">
    <property type="entry name" value="YVTN repeat-like/Quinoprotein amine dehydrogenase"/>
    <property type="match status" value="3"/>
</dbReference>
<evidence type="ECO:0000313" key="4">
    <source>
        <dbReference type="EMBL" id="KAJ3481777.1"/>
    </source>
</evidence>
<comment type="caution">
    <text evidence="4">The sequence shown here is derived from an EMBL/GenBank/DDBJ whole genome shotgun (WGS) entry which is preliminary data.</text>
</comment>
<feature type="repeat" description="WD" evidence="3">
    <location>
        <begin position="699"/>
        <end position="732"/>
    </location>
</feature>